<sequence>MKEIIQSYSRSVDETHIQIGERTHEHTSTKASKANKQTNAAPPPMAPGGLRRSSPTTAVHTEFVRNIENTSVDSLIHKLAESKGTGKERPGECGVGVGGGIERGN</sequence>
<protein>
    <submittedName>
        <fullName evidence="2">F-BAR domain only protein 2</fullName>
    </submittedName>
</protein>
<dbReference type="Proteomes" id="UP000314294">
    <property type="component" value="Unassembled WGS sequence"/>
</dbReference>
<evidence type="ECO:0000256" key="1">
    <source>
        <dbReference type="SAM" id="MobiDB-lite"/>
    </source>
</evidence>
<dbReference type="AlphaFoldDB" id="A0A4Z2EUB1"/>
<name>A0A4Z2EUB1_9TELE</name>
<feature type="region of interest" description="Disordered" evidence="1">
    <location>
        <begin position="1"/>
        <end position="56"/>
    </location>
</feature>
<accession>A0A4Z2EUB1</accession>
<feature type="compositionally biased region" description="Gly residues" evidence="1">
    <location>
        <begin position="93"/>
        <end position="105"/>
    </location>
</feature>
<feature type="compositionally biased region" description="Polar residues" evidence="1">
    <location>
        <begin position="1"/>
        <end position="10"/>
    </location>
</feature>
<feature type="compositionally biased region" description="Polar residues" evidence="1">
    <location>
        <begin position="29"/>
        <end position="40"/>
    </location>
</feature>
<feature type="region of interest" description="Disordered" evidence="1">
    <location>
        <begin position="82"/>
        <end position="105"/>
    </location>
</feature>
<evidence type="ECO:0000313" key="3">
    <source>
        <dbReference type="Proteomes" id="UP000314294"/>
    </source>
</evidence>
<feature type="compositionally biased region" description="Basic and acidic residues" evidence="1">
    <location>
        <begin position="82"/>
        <end position="91"/>
    </location>
</feature>
<comment type="caution">
    <text evidence="2">The sequence shown here is derived from an EMBL/GenBank/DDBJ whole genome shotgun (WGS) entry which is preliminary data.</text>
</comment>
<feature type="compositionally biased region" description="Basic and acidic residues" evidence="1">
    <location>
        <begin position="11"/>
        <end position="28"/>
    </location>
</feature>
<proteinExistence type="predicted"/>
<organism evidence="2 3">
    <name type="scientific">Liparis tanakae</name>
    <name type="common">Tanaka's snailfish</name>
    <dbReference type="NCBI Taxonomy" id="230148"/>
    <lineage>
        <taxon>Eukaryota</taxon>
        <taxon>Metazoa</taxon>
        <taxon>Chordata</taxon>
        <taxon>Craniata</taxon>
        <taxon>Vertebrata</taxon>
        <taxon>Euteleostomi</taxon>
        <taxon>Actinopterygii</taxon>
        <taxon>Neopterygii</taxon>
        <taxon>Teleostei</taxon>
        <taxon>Neoteleostei</taxon>
        <taxon>Acanthomorphata</taxon>
        <taxon>Eupercaria</taxon>
        <taxon>Perciformes</taxon>
        <taxon>Cottioidei</taxon>
        <taxon>Cottales</taxon>
        <taxon>Liparidae</taxon>
        <taxon>Liparis</taxon>
    </lineage>
</organism>
<dbReference type="OrthoDB" id="5593455at2759"/>
<evidence type="ECO:0000313" key="2">
    <source>
        <dbReference type="EMBL" id="TNN32373.1"/>
    </source>
</evidence>
<dbReference type="EMBL" id="SRLO01002738">
    <property type="protein sequence ID" value="TNN32373.1"/>
    <property type="molecule type" value="Genomic_DNA"/>
</dbReference>
<keyword evidence="3" id="KW-1185">Reference proteome</keyword>
<reference evidence="2 3" key="1">
    <citation type="submission" date="2019-03" db="EMBL/GenBank/DDBJ databases">
        <title>First draft genome of Liparis tanakae, snailfish: a comprehensive survey of snailfish specific genes.</title>
        <authorList>
            <person name="Kim W."/>
            <person name="Song I."/>
            <person name="Jeong J.-H."/>
            <person name="Kim D."/>
            <person name="Kim S."/>
            <person name="Ryu S."/>
            <person name="Song J.Y."/>
            <person name="Lee S.K."/>
        </authorList>
    </citation>
    <scope>NUCLEOTIDE SEQUENCE [LARGE SCALE GENOMIC DNA]</scope>
    <source>
        <tissue evidence="2">Muscle</tissue>
    </source>
</reference>
<gene>
    <name evidence="2" type="primary">fcho2_0</name>
    <name evidence="2" type="ORF">EYF80_057469</name>
</gene>